<feature type="transmembrane region" description="Helical" evidence="1">
    <location>
        <begin position="129"/>
        <end position="149"/>
    </location>
</feature>
<dbReference type="EMBL" id="CP155447">
    <property type="protein sequence ID" value="XBH05540.1"/>
    <property type="molecule type" value="Genomic_DNA"/>
</dbReference>
<evidence type="ECO:0000256" key="1">
    <source>
        <dbReference type="SAM" id="Phobius"/>
    </source>
</evidence>
<proteinExistence type="predicted"/>
<feature type="transmembrane region" description="Helical" evidence="1">
    <location>
        <begin position="20"/>
        <end position="38"/>
    </location>
</feature>
<feature type="transmembrane region" description="Helical" evidence="1">
    <location>
        <begin position="360"/>
        <end position="378"/>
    </location>
</feature>
<feature type="transmembrane region" description="Helical" evidence="1">
    <location>
        <begin position="298"/>
        <end position="315"/>
    </location>
</feature>
<accession>A0AAU7CKI9</accession>
<gene>
    <name evidence="2" type="ORF">V5E97_05845</name>
</gene>
<evidence type="ECO:0008006" key="3">
    <source>
        <dbReference type="Google" id="ProtNLM"/>
    </source>
</evidence>
<feature type="transmembrane region" description="Helical" evidence="1">
    <location>
        <begin position="321"/>
        <end position="339"/>
    </location>
</feature>
<organism evidence="2">
    <name type="scientific">Singulisphaera sp. Ch08</name>
    <dbReference type="NCBI Taxonomy" id="3120278"/>
    <lineage>
        <taxon>Bacteria</taxon>
        <taxon>Pseudomonadati</taxon>
        <taxon>Planctomycetota</taxon>
        <taxon>Planctomycetia</taxon>
        <taxon>Isosphaerales</taxon>
        <taxon>Isosphaeraceae</taxon>
        <taxon>Singulisphaera</taxon>
    </lineage>
</organism>
<keyword evidence="1" id="KW-1133">Transmembrane helix</keyword>
<sequence length="521" mass="57717">MTDHSRGSNDVFPWKRWLCLAPLFGAAVLICLINGVNLQRLVRAEAPRNPWEATEILESWRAVKGMPVYDTSPDGHSTHVYGALALYAQGEVFRWVGPNNVAGRLISLLSALVTVTLLAVAMGGDRPRWTIVLAWAIILGVNFRSFHYFAENRPDMTALMFAAMGVLAIGYGQESRRWQFVVLGSLLIVIGFFFKQTAASFAVVAPVALVLRGRRPTLSECLLSILPFAMMLGVIFGLKVFAPAVYYYMMVIPRKFDLRWLPAVRNGWELLLDTPLFLVLLGELLMFDAASFRKDPRLPWLAAVLAVSIPFAAITSAKAGGVANSLLPALFPLMAFCALRLPRLLKPLESNATAGLPSRLMFGVFVALLMLLSAFPRLSTRHPLLVARSNHDQAYWKVVELAKTLPGKVICPEDPTIPFYAVGYLGLNIFSEYDTHLVNSAYPVDPPDHVRKELLEADYLIDVSDLSQNVLKDSNLEALGFEQIMADDTWLESADYKLWQRKPTAIGDVIPKAKSEPSPGM</sequence>
<keyword evidence="1" id="KW-0812">Transmembrane</keyword>
<feature type="transmembrane region" description="Helical" evidence="1">
    <location>
        <begin position="101"/>
        <end position="123"/>
    </location>
</feature>
<feature type="transmembrane region" description="Helical" evidence="1">
    <location>
        <begin position="178"/>
        <end position="211"/>
    </location>
</feature>
<evidence type="ECO:0000313" key="2">
    <source>
        <dbReference type="EMBL" id="XBH05540.1"/>
    </source>
</evidence>
<protein>
    <recommendedName>
        <fullName evidence="3">Glycosyltransferase RgtA/B/C/D-like domain-containing protein</fullName>
    </recommendedName>
</protein>
<name>A0AAU7CKI9_9BACT</name>
<reference evidence="2" key="1">
    <citation type="submission" date="2024-05" db="EMBL/GenBank/DDBJ databases">
        <title>Planctomycetes of the genus Singulisphaera possess chitinolytic capabilities.</title>
        <authorList>
            <person name="Ivanova A."/>
        </authorList>
    </citation>
    <scope>NUCLEOTIDE SEQUENCE</scope>
    <source>
        <strain evidence="2">Ch08T</strain>
    </source>
</reference>
<dbReference type="RefSeq" id="WP_406698364.1">
    <property type="nucleotide sequence ID" value="NZ_CP155447.1"/>
</dbReference>
<keyword evidence="1" id="KW-0472">Membrane</keyword>
<feature type="transmembrane region" description="Helical" evidence="1">
    <location>
        <begin position="223"/>
        <end position="248"/>
    </location>
</feature>
<dbReference type="AlphaFoldDB" id="A0AAU7CKI9"/>
<feature type="transmembrane region" description="Helical" evidence="1">
    <location>
        <begin position="268"/>
        <end position="286"/>
    </location>
</feature>